<dbReference type="FunFam" id="3.40.50.1400:FF:000002">
    <property type="entry name" value="Ferrochelatase"/>
    <property type="match status" value="1"/>
</dbReference>
<gene>
    <name evidence="8" type="ORF">MNBD_ALPHA08-1384</name>
</gene>
<dbReference type="AlphaFoldDB" id="A0A3B0SBA6"/>
<dbReference type="NCBIfam" id="TIGR00109">
    <property type="entry name" value="hemH"/>
    <property type="match status" value="1"/>
</dbReference>
<dbReference type="PROSITE" id="PS00534">
    <property type="entry name" value="FERROCHELATASE"/>
    <property type="match status" value="1"/>
</dbReference>
<dbReference type="InterPro" id="IPR033644">
    <property type="entry name" value="Ferrochelatase_C"/>
</dbReference>
<evidence type="ECO:0000256" key="5">
    <source>
        <dbReference type="ARBA" id="ARBA00023133"/>
    </source>
</evidence>
<dbReference type="CDD" id="cd03411">
    <property type="entry name" value="Ferrochelatase_N"/>
    <property type="match status" value="1"/>
</dbReference>
<dbReference type="InterPro" id="IPR033659">
    <property type="entry name" value="Ferrochelatase_N"/>
</dbReference>
<evidence type="ECO:0000256" key="3">
    <source>
        <dbReference type="ARBA" id="ARBA00022723"/>
    </source>
</evidence>
<keyword evidence="4" id="KW-0408">Iron</keyword>
<organism evidence="8">
    <name type="scientific">hydrothermal vent metagenome</name>
    <dbReference type="NCBI Taxonomy" id="652676"/>
    <lineage>
        <taxon>unclassified sequences</taxon>
        <taxon>metagenomes</taxon>
        <taxon>ecological metagenomes</taxon>
    </lineage>
</organism>
<name>A0A3B0SBA6_9ZZZZ</name>
<dbReference type="Gene3D" id="3.40.50.1400">
    <property type="match status" value="2"/>
</dbReference>
<comment type="pathway">
    <text evidence="1">Porphyrin-containing compound metabolism; protoheme biosynthesis.</text>
</comment>
<keyword evidence="7" id="KW-0627">Porphyrin biosynthesis</keyword>
<dbReference type="InterPro" id="IPR001015">
    <property type="entry name" value="Ferrochelatase"/>
</dbReference>
<evidence type="ECO:0000256" key="1">
    <source>
        <dbReference type="ARBA" id="ARBA00004744"/>
    </source>
</evidence>
<protein>
    <submittedName>
        <fullName evidence="8">Ferrochelatase, protoheme ferro-lyase</fullName>
        <ecNumber evidence="8">4.99.1.1</ecNumber>
    </submittedName>
</protein>
<evidence type="ECO:0000256" key="7">
    <source>
        <dbReference type="ARBA" id="ARBA00023244"/>
    </source>
</evidence>
<dbReference type="EC" id="4.99.1.1" evidence="8"/>
<dbReference type="EMBL" id="UOEC01000187">
    <property type="protein sequence ID" value="VAW01560.1"/>
    <property type="molecule type" value="Genomic_DNA"/>
</dbReference>
<dbReference type="GO" id="GO:0006783">
    <property type="term" value="P:heme biosynthetic process"/>
    <property type="evidence" value="ECO:0007669"/>
    <property type="project" value="UniProtKB-KW"/>
</dbReference>
<dbReference type="GO" id="GO:0004325">
    <property type="term" value="F:ferrochelatase activity"/>
    <property type="evidence" value="ECO:0007669"/>
    <property type="project" value="InterPro"/>
</dbReference>
<dbReference type="PANTHER" id="PTHR11108">
    <property type="entry name" value="FERROCHELATASE"/>
    <property type="match status" value="1"/>
</dbReference>
<keyword evidence="6 8" id="KW-0456">Lyase</keyword>
<accession>A0A3B0SBA6</accession>
<dbReference type="GO" id="GO:0046872">
    <property type="term" value="F:metal ion binding"/>
    <property type="evidence" value="ECO:0007669"/>
    <property type="project" value="UniProtKB-KW"/>
</dbReference>
<dbReference type="PANTHER" id="PTHR11108:SF1">
    <property type="entry name" value="FERROCHELATASE, MITOCHONDRIAL"/>
    <property type="match status" value="1"/>
</dbReference>
<dbReference type="UniPathway" id="UPA00252"/>
<dbReference type="SUPFAM" id="SSF53800">
    <property type="entry name" value="Chelatase"/>
    <property type="match status" value="1"/>
</dbReference>
<dbReference type="HAMAP" id="MF_00323">
    <property type="entry name" value="Ferrochelatase"/>
    <property type="match status" value="1"/>
</dbReference>
<evidence type="ECO:0000256" key="2">
    <source>
        <dbReference type="ARBA" id="ARBA00022490"/>
    </source>
</evidence>
<dbReference type="CDD" id="cd00419">
    <property type="entry name" value="Ferrochelatase_C"/>
    <property type="match status" value="1"/>
</dbReference>
<keyword evidence="3" id="KW-0479">Metal-binding</keyword>
<keyword evidence="2" id="KW-0963">Cytoplasm</keyword>
<dbReference type="InterPro" id="IPR019772">
    <property type="entry name" value="Ferrochelatase_AS"/>
</dbReference>
<evidence type="ECO:0000313" key="8">
    <source>
        <dbReference type="EMBL" id="VAW01560.1"/>
    </source>
</evidence>
<sequence>MANKIGILLVNLGTPEATSYWPMRRYLKEFLSDPRVIESNRALWWLVLNGIVLTIRPKKSGHAYAQIWNRELNESPLKTFTRGQTEKLQERLTASKIIVKWGMRYGHPAIADSLKKLRDKGCDRIVIFPLYPQYSATTTASVFDKVADAMKKIRWQPTLRYVPPFYNDQRYINALSARTIEHLNGLDWQPEKILVSYHGLPKSYVEKGDPYYDQCMETTRLLREKMGETEDKMITTFQSRVGRQEWLKPYTDATIADLAAKGTKNIMLISPAFISDCVETLEELSIGLAQEFAAAGGKNFSVAPCLNDSKVSIDMLEKITQDELKGWV</sequence>
<evidence type="ECO:0000256" key="6">
    <source>
        <dbReference type="ARBA" id="ARBA00023239"/>
    </source>
</evidence>
<dbReference type="Pfam" id="PF00762">
    <property type="entry name" value="Ferrochelatase"/>
    <property type="match status" value="1"/>
</dbReference>
<evidence type="ECO:0000256" key="4">
    <source>
        <dbReference type="ARBA" id="ARBA00023004"/>
    </source>
</evidence>
<keyword evidence="5" id="KW-0350">Heme biosynthesis</keyword>
<reference evidence="8" key="1">
    <citation type="submission" date="2018-06" db="EMBL/GenBank/DDBJ databases">
        <authorList>
            <person name="Zhirakovskaya E."/>
        </authorList>
    </citation>
    <scope>NUCLEOTIDE SEQUENCE</scope>
</reference>
<proteinExistence type="inferred from homology"/>